<feature type="region of interest" description="Disordered" evidence="1">
    <location>
        <begin position="1"/>
        <end position="25"/>
    </location>
</feature>
<feature type="compositionally biased region" description="Polar residues" evidence="1">
    <location>
        <begin position="1"/>
        <end position="14"/>
    </location>
</feature>
<dbReference type="Proteomes" id="UP000838100">
    <property type="component" value="Unassembled WGS sequence"/>
</dbReference>
<sequence>MKRNESAPQKNVANVVSKKRKKRRRGNLRTVILAITAAITFVWASISVWEVSADEMLSFFLMSVALVAVVVVLAGVLAVLKRLLGKLFDR</sequence>
<name>A0ABM9ABP7_9GAMM</name>
<keyword evidence="2" id="KW-1133">Transmembrane helix</keyword>
<proteinExistence type="predicted"/>
<feature type="transmembrane region" description="Helical" evidence="2">
    <location>
        <begin position="28"/>
        <end position="46"/>
    </location>
</feature>
<keyword evidence="2" id="KW-0472">Membrane</keyword>
<feature type="transmembrane region" description="Helical" evidence="2">
    <location>
        <begin position="58"/>
        <end position="80"/>
    </location>
</feature>
<protein>
    <recommendedName>
        <fullName evidence="5">DUF1049 domain-containing protein</fullName>
    </recommendedName>
</protein>
<evidence type="ECO:0008006" key="5">
    <source>
        <dbReference type="Google" id="ProtNLM"/>
    </source>
</evidence>
<keyword evidence="4" id="KW-1185">Reference proteome</keyword>
<dbReference type="EMBL" id="CAKLPX010000001">
    <property type="protein sequence ID" value="CAH0990627.1"/>
    <property type="molecule type" value="Genomic_DNA"/>
</dbReference>
<keyword evidence="2" id="KW-0812">Transmembrane</keyword>
<gene>
    <name evidence="3" type="ORF">SIN8267_00721</name>
</gene>
<comment type="caution">
    <text evidence="3">The sequence shown here is derived from an EMBL/GenBank/DDBJ whole genome shotgun (WGS) entry which is preliminary data.</text>
</comment>
<evidence type="ECO:0000256" key="2">
    <source>
        <dbReference type="SAM" id="Phobius"/>
    </source>
</evidence>
<accession>A0ABM9ABP7</accession>
<evidence type="ECO:0000313" key="3">
    <source>
        <dbReference type="EMBL" id="CAH0990627.1"/>
    </source>
</evidence>
<evidence type="ECO:0000256" key="1">
    <source>
        <dbReference type="SAM" id="MobiDB-lite"/>
    </source>
</evidence>
<dbReference type="RefSeq" id="WP_237443306.1">
    <property type="nucleotide sequence ID" value="NZ_CAKLPX010000001.1"/>
</dbReference>
<evidence type="ECO:0000313" key="4">
    <source>
        <dbReference type="Proteomes" id="UP000838100"/>
    </source>
</evidence>
<reference evidence="3" key="1">
    <citation type="submission" date="2021-12" db="EMBL/GenBank/DDBJ databases">
        <authorList>
            <person name="Rodrigo-Torres L."/>
            <person name="Arahal R. D."/>
            <person name="Lucena T."/>
        </authorList>
    </citation>
    <scope>NUCLEOTIDE SEQUENCE</scope>
    <source>
        <strain evidence="3">CECT 8267</strain>
    </source>
</reference>
<organism evidence="3 4">
    <name type="scientific">Sinobacterium norvegicum</name>
    <dbReference type="NCBI Taxonomy" id="1641715"/>
    <lineage>
        <taxon>Bacteria</taxon>
        <taxon>Pseudomonadati</taxon>
        <taxon>Pseudomonadota</taxon>
        <taxon>Gammaproteobacteria</taxon>
        <taxon>Cellvibrionales</taxon>
        <taxon>Spongiibacteraceae</taxon>
        <taxon>Sinobacterium</taxon>
    </lineage>
</organism>